<evidence type="ECO:0000259" key="2">
    <source>
        <dbReference type="Pfam" id="PF01408"/>
    </source>
</evidence>
<keyword evidence="1" id="KW-0520">NAD</keyword>
<keyword evidence="5" id="KW-1185">Reference proteome</keyword>
<dbReference type="InterPro" id="IPR055170">
    <property type="entry name" value="GFO_IDH_MocA-like_dom"/>
</dbReference>
<dbReference type="Pfam" id="PF01408">
    <property type="entry name" value="GFO_IDH_MocA"/>
    <property type="match status" value="1"/>
</dbReference>
<dbReference type="Gene3D" id="3.40.50.720">
    <property type="entry name" value="NAD(P)-binding Rossmann-like Domain"/>
    <property type="match status" value="1"/>
</dbReference>
<evidence type="ECO:0000313" key="5">
    <source>
        <dbReference type="Proteomes" id="UP000199183"/>
    </source>
</evidence>
<dbReference type="STRING" id="640635.SAMN04489806_1728"/>
<dbReference type="Pfam" id="PF22725">
    <property type="entry name" value="GFO_IDH_MocA_C3"/>
    <property type="match status" value="1"/>
</dbReference>
<protein>
    <submittedName>
        <fullName evidence="4">Predicted dehydrogenase</fullName>
    </submittedName>
</protein>
<name>A0A1H4M1E2_9MICO</name>
<reference evidence="4 5" key="1">
    <citation type="submission" date="2016-10" db="EMBL/GenBank/DDBJ databases">
        <authorList>
            <person name="de Groot N.N."/>
        </authorList>
    </citation>
    <scope>NUCLEOTIDE SEQUENCE [LARGE SCALE GENOMIC DNA]</scope>
    <source>
        <strain evidence="4 5">DSM 21799</strain>
    </source>
</reference>
<accession>A0A1H4M1E2</accession>
<dbReference type="SUPFAM" id="SSF51735">
    <property type="entry name" value="NAD(P)-binding Rossmann-fold domains"/>
    <property type="match status" value="1"/>
</dbReference>
<feature type="domain" description="Gfo/Idh/MocA-like oxidoreductase N-terminal" evidence="2">
    <location>
        <begin position="6"/>
        <end position="113"/>
    </location>
</feature>
<feature type="domain" description="GFO/IDH/MocA-like oxidoreductase" evidence="3">
    <location>
        <begin position="124"/>
        <end position="245"/>
    </location>
</feature>
<dbReference type="OrthoDB" id="256869at2"/>
<organism evidence="4 5">
    <name type="scientific">Paramicrobacterium humi</name>
    <dbReference type="NCBI Taxonomy" id="640635"/>
    <lineage>
        <taxon>Bacteria</taxon>
        <taxon>Bacillati</taxon>
        <taxon>Actinomycetota</taxon>
        <taxon>Actinomycetes</taxon>
        <taxon>Micrococcales</taxon>
        <taxon>Microbacteriaceae</taxon>
        <taxon>Paramicrobacterium</taxon>
    </lineage>
</organism>
<dbReference type="InterPro" id="IPR036291">
    <property type="entry name" value="NAD(P)-bd_dom_sf"/>
</dbReference>
<evidence type="ECO:0000256" key="1">
    <source>
        <dbReference type="ARBA" id="ARBA00023027"/>
    </source>
</evidence>
<dbReference type="PANTHER" id="PTHR43377">
    <property type="entry name" value="BILIVERDIN REDUCTASE A"/>
    <property type="match status" value="1"/>
</dbReference>
<sequence>MTDTVIGLIGAGSMAATHAAAWRSLGARVLVWSPSTAHRFAEAHGCEASTSLEEMLAACTIADITSPTPLHLEHVRAAIGAGRPIVCEKPLARTSETARDLAQAADAAELPLYPAHVVRYMRPYADARAAVAAGRLGTVQAATFTREGATPVGGTWFDEDAASGGILFDFLIHDYDQARWMLGEVTRVAATQSPATADGIVPALAEAHVTLTHTTGATSSIVGRWGPADTVFRTSFSLDGDTGSIAYDSAEDAPIAAEDEPYAAQLREFAAAVAGGPPPRLSAADGVAAVRIAEAVHRSAASGNPISLV</sequence>
<dbReference type="GO" id="GO:0000166">
    <property type="term" value="F:nucleotide binding"/>
    <property type="evidence" value="ECO:0007669"/>
    <property type="project" value="InterPro"/>
</dbReference>
<proteinExistence type="predicted"/>
<gene>
    <name evidence="4" type="ORF">SAMN04489806_1728</name>
</gene>
<dbReference type="Gene3D" id="3.30.360.10">
    <property type="entry name" value="Dihydrodipicolinate Reductase, domain 2"/>
    <property type="match status" value="1"/>
</dbReference>
<dbReference type="InterPro" id="IPR000683">
    <property type="entry name" value="Gfo/Idh/MocA-like_OxRdtase_N"/>
</dbReference>
<dbReference type="InterPro" id="IPR051450">
    <property type="entry name" value="Gfo/Idh/MocA_Oxidoreductases"/>
</dbReference>
<dbReference type="Proteomes" id="UP000199183">
    <property type="component" value="Unassembled WGS sequence"/>
</dbReference>
<dbReference type="EMBL" id="FNRY01000001">
    <property type="protein sequence ID" value="SEB76940.1"/>
    <property type="molecule type" value="Genomic_DNA"/>
</dbReference>
<dbReference type="AlphaFoldDB" id="A0A1H4M1E2"/>
<dbReference type="SUPFAM" id="SSF55347">
    <property type="entry name" value="Glyceraldehyde-3-phosphate dehydrogenase-like, C-terminal domain"/>
    <property type="match status" value="1"/>
</dbReference>
<evidence type="ECO:0000313" key="4">
    <source>
        <dbReference type="EMBL" id="SEB76940.1"/>
    </source>
</evidence>
<dbReference type="RefSeq" id="WP_091182638.1">
    <property type="nucleotide sequence ID" value="NZ_FNRY01000001.1"/>
</dbReference>
<dbReference type="PANTHER" id="PTHR43377:SF1">
    <property type="entry name" value="BILIVERDIN REDUCTASE A"/>
    <property type="match status" value="1"/>
</dbReference>
<evidence type="ECO:0000259" key="3">
    <source>
        <dbReference type="Pfam" id="PF22725"/>
    </source>
</evidence>